<dbReference type="InterPro" id="IPR004827">
    <property type="entry name" value="bZIP"/>
</dbReference>
<dbReference type="AlphaFoldDB" id="A0AAW0QSX6"/>
<evidence type="ECO:0000313" key="4">
    <source>
        <dbReference type="Proteomes" id="UP001392437"/>
    </source>
</evidence>
<sequence>MSTTNDNQWMGYMQTTTPESSGTDGNGVQDNPMAQNNFVPGGGITRRRGPGIIGRGMLPLSDGLPIQEYERRRQHNSHQAEENKKEQRERNNDAARRSRQRRADLISTQTAEIQRLSQEVGALTRERDYWKGVVERMQGGGGSGGGTQQQQPLSSSQYLAYPAAMTPSAAPLGHASVAPAAPMQTPQFSGIATPSQLPNHVTPSQMLSQYPELASMPPQRLQAQAGQNRQSSAPVSQTIAPAAFDNDSRPQVESDSFTGFDFLQSSNTYTPDATTTSGAVGSLDDSVLLMQLEEYENQMKNGDALDHTEDFDVTLGQSS</sequence>
<evidence type="ECO:0000256" key="1">
    <source>
        <dbReference type="SAM" id="MobiDB-lite"/>
    </source>
</evidence>
<name>A0AAW0QSX6_9PEZI</name>
<dbReference type="PROSITE" id="PS00036">
    <property type="entry name" value="BZIP_BASIC"/>
    <property type="match status" value="1"/>
</dbReference>
<keyword evidence="4" id="KW-1185">Reference proteome</keyword>
<dbReference type="GO" id="GO:0003700">
    <property type="term" value="F:DNA-binding transcription factor activity"/>
    <property type="evidence" value="ECO:0007669"/>
    <property type="project" value="InterPro"/>
</dbReference>
<comment type="caution">
    <text evidence="3">The sequence shown here is derived from an EMBL/GenBank/DDBJ whole genome shotgun (WGS) entry which is preliminary data.</text>
</comment>
<dbReference type="Gene3D" id="1.20.5.170">
    <property type="match status" value="1"/>
</dbReference>
<feature type="region of interest" description="Disordered" evidence="1">
    <location>
        <begin position="135"/>
        <end position="154"/>
    </location>
</feature>
<gene>
    <name evidence="3" type="ORF">PG999_008860</name>
</gene>
<proteinExistence type="predicted"/>
<evidence type="ECO:0000259" key="2">
    <source>
        <dbReference type="PROSITE" id="PS00036"/>
    </source>
</evidence>
<feature type="compositionally biased region" description="Polar residues" evidence="1">
    <location>
        <begin position="221"/>
        <end position="239"/>
    </location>
</feature>
<dbReference type="InterPro" id="IPR046347">
    <property type="entry name" value="bZIP_sf"/>
</dbReference>
<feature type="compositionally biased region" description="Gly residues" evidence="1">
    <location>
        <begin position="138"/>
        <end position="147"/>
    </location>
</feature>
<feature type="region of interest" description="Disordered" evidence="1">
    <location>
        <begin position="1"/>
        <end position="106"/>
    </location>
</feature>
<feature type="domain" description="BZIP" evidence="2">
    <location>
        <begin position="88"/>
        <end position="101"/>
    </location>
</feature>
<feature type="compositionally biased region" description="Basic and acidic residues" evidence="1">
    <location>
        <begin position="78"/>
        <end position="104"/>
    </location>
</feature>
<organism evidence="3 4">
    <name type="scientific">Apiospora kogelbergensis</name>
    <dbReference type="NCBI Taxonomy" id="1337665"/>
    <lineage>
        <taxon>Eukaryota</taxon>
        <taxon>Fungi</taxon>
        <taxon>Dikarya</taxon>
        <taxon>Ascomycota</taxon>
        <taxon>Pezizomycotina</taxon>
        <taxon>Sordariomycetes</taxon>
        <taxon>Xylariomycetidae</taxon>
        <taxon>Amphisphaeriales</taxon>
        <taxon>Apiosporaceae</taxon>
        <taxon>Apiospora</taxon>
    </lineage>
</organism>
<feature type="region of interest" description="Disordered" evidence="1">
    <location>
        <begin position="218"/>
        <end position="256"/>
    </location>
</feature>
<reference evidence="3 4" key="1">
    <citation type="submission" date="2023-01" db="EMBL/GenBank/DDBJ databases">
        <title>Analysis of 21 Apiospora genomes using comparative genomics revels a genus with tremendous synthesis potential of carbohydrate active enzymes and secondary metabolites.</title>
        <authorList>
            <person name="Sorensen T."/>
        </authorList>
    </citation>
    <scope>NUCLEOTIDE SEQUENCE [LARGE SCALE GENOMIC DNA]</scope>
    <source>
        <strain evidence="3 4">CBS 117206</strain>
    </source>
</reference>
<accession>A0AAW0QSX6</accession>
<dbReference type="EMBL" id="JAQQWP010000008">
    <property type="protein sequence ID" value="KAK8105501.1"/>
    <property type="molecule type" value="Genomic_DNA"/>
</dbReference>
<protein>
    <recommendedName>
        <fullName evidence="2">BZIP domain-containing protein</fullName>
    </recommendedName>
</protein>
<feature type="compositionally biased region" description="Polar residues" evidence="1">
    <location>
        <begin position="1"/>
        <end position="38"/>
    </location>
</feature>
<dbReference type="Proteomes" id="UP001392437">
    <property type="component" value="Unassembled WGS sequence"/>
</dbReference>
<evidence type="ECO:0000313" key="3">
    <source>
        <dbReference type="EMBL" id="KAK8105501.1"/>
    </source>
</evidence>
<dbReference type="SUPFAM" id="SSF57959">
    <property type="entry name" value="Leucine zipper domain"/>
    <property type="match status" value="1"/>
</dbReference>